<dbReference type="EC" id="4.2.1.59" evidence="2"/>
<dbReference type="Gene3D" id="3.10.129.10">
    <property type="entry name" value="Hotdog Thioesterase"/>
    <property type="match status" value="1"/>
</dbReference>
<dbReference type="Pfam" id="PF07977">
    <property type="entry name" value="FabA"/>
    <property type="match status" value="1"/>
</dbReference>
<evidence type="ECO:0000313" key="9">
    <source>
        <dbReference type="EMBL" id="SVE32414.1"/>
    </source>
</evidence>
<protein>
    <recommendedName>
        <fullName evidence="2">3-hydroxyacyl-[acyl-carrier-protein] dehydratase</fullName>
        <ecNumber evidence="2">4.2.1.59</ecNumber>
    </recommendedName>
</protein>
<dbReference type="InterPro" id="IPR029069">
    <property type="entry name" value="HotDog_dom_sf"/>
</dbReference>
<evidence type="ECO:0000256" key="8">
    <source>
        <dbReference type="ARBA" id="ARBA00025049"/>
    </source>
</evidence>
<keyword evidence="4" id="KW-0444">Lipid biosynthesis</keyword>
<evidence type="ECO:0000256" key="7">
    <source>
        <dbReference type="ARBA" id="ARBA00023239"/>
    </source>
</evidence>
<comment type="subcellular location">
    <subcellularLocation>
        <location evidence="1">Cytoplasm</location>
    </subcellularLocation>
</comment>
<dbReference type="InterPro" id="IPR010084">
    <property type="entry name" value="FabZ"/>
</dbReference>
<dbReference type="GO" id="GO:0019171">
    <property type="term" value="F:(3R)-hydroxyacyl-[acyl-carrier-protein] dehydratase activity"/>
    <property type="evidence" value="ECO:0007669"/>
    <property type="project" value="UniProtKB-EC"/>
</dbReference>
<sequence length="148" mass="16631">MSKPSFLIEDILKIVPHRYPFILIDRIVNYNPGDKLTAIKNVTINENFFQGHFPNQPVMPGVLILEAMAQAGAFLVLNTVDNPLEKNMFFTGVSNSKFRAPVIPGDQLRLEIKLIKIKLTAVRLQGEAYVEDKLVAQALIMANIVDRI</sequence>
<accession>A0A383CJW3</accession>
<evidence type="ECO:0000256" key="5">
    <source>
        <dbReference type="ARBA" id="ARBA00022556"/>
    </source>
</evidence>
<dbReference type="GO" id="GO:0006633">
    <property type="term" value="P:fatty acid biosynthetic process"/>
    <property type="evidence" value="ECO:0007669"/>
    <property type="project" value="InterPro"/>
</dbReference>
<dbReference type="PANTHER" id="PTHR30272">
    <property type="entry name" value="3-HYDROXYACYL-[ACYL-CARRIER-PROTEIN] DEHYDRATASE"/>
    <property type="match status" value="1"/>
</dbReference>
<keyword evidence="5" id="KW-0441">Lipid A biosynthesis</keyword>
<keyword evidence="7" id="KW-0456">Lyase</keyword>
<gene>
    <name evidence="9" type="ORF">METZ01_LOCUS485268</name>
</gene>
<keyword evidence="3" id="KW-0963">Cytoplasm</keyword>
<dbReference type="NCBIfam" id="NF000582">
    <property type="entry name" value="PRK00006.1"/>
    <property type="match status" value="1"/>
</dbReference>
<comment type="function">
    <text evidence="8">Involved in unsaturated fatty acids biosynthesis. Catalyzes the dehydration of short chain beta-hydroxyacyl-ACPs and long chain saturated and unsaturated beta-hydroxyacyl-ACPs.</text>
</comment>
<reference evidence="9" key="1">
    <citation type="submission" date="2018-05" db="EMBL/GenBank/DDBJ databases">
        <authorList>
            <person name="Lanie J.A."/>
            <person name="Ng W.-L."/>
            <person name="Kazmierczak K.M."/>
            <person name="Andrzejewski T.M."/>
            <person name="Davidsen T.M."/>
            <person name="Wayne K.J."/>
            <person name="Tettelin H."/>
            <person name="Glass J.I."/>
            <person name="Rusch D."/>
            <person name="Podicherti R."/>
            <person name="Tsui H.-C.T."/>
            <person name="Winkler M.E."/>
        </authorList>
    </citation>
    <scope>NUCLEOTIDE SEQUENCE</scope>
</reference>
<evidence type="ECO:0000256" key="1">
    <source>
        <dbReference type="ARBA" id="ARBA00004496"/>
    </source>
</evidence>
<dbReference type="HAMAP" id="MF_00406">
    <property type="entry name" value="FabZ"/>
    <property type="match status" value="1"/>
</dbReference>
<evidence type="ECO:0000256" key="3">
    <source>
        <dbReference type="ARBA" id="ARBA00022490"/>
    </source>
</evidence>
<dbReference type="GO" id="GO:0016020">
    <property type="term" value="C:membrane"/>
    <property type="evidence" value="ECO:0007669"/>
    <property type="project" value="GOC"/>
</dbReference>
<dbReference type="FunFam" id="3.10.129.10:FF:000001">
    <property type="entry name" value="3-hydroxyacyl-[acyl-carrier-protein] dehydratase FabZ"/>
    <property type="match status" value="1"/>
</dbReference>
<evidence type="ECO:0000256" key="6">
    <source>
        <dbReference type="ARBA" id="ARBA00023098"/>
    </source>
</evidence>
<dbReference type="GO" id="GO:0009245">
    <property type="term" value="P:lipid A biosynthetic process"/>
    <property type="evidence" value="ECO:0007669"/>
    <property type="project" value="UniProtKB-KW"/>
</dbReference>
<evidence type="ECO:0000256" key="2">
    <source>
        <dbReference type="ARBA" id="ARBA00013167"/>
    </source>
</evidence>
<name>A0A383CJW3_9ZZZZ</name>
<proteinExistence type="inferred from homology"/>
<dbReference type="CDD" id="cd01288">
    <property type="entry name" value="FabZ"/>
    <property type="match status" value="1"/>
</dbReference>
<dbReference type="AlphaFoldDB" id="A0A383CJW3"/>
<evidence type="ECO:0000256" key="4">
    <source>
        <dbReference type="ARBA" id="ARBA00022516"/>
    </source>
</evidence>
<dbReference type="SUPFAM" id="SSF54637">
    <property type="entry name" value="Thioesterase/thiol ester dehydrase-isomerase"/>
    <property type="match status" value="1"/>
</dbReference>
<dbReference type="EMBL" id="UINC01209410">
    <property type="protein sequence ID" value="SVE32414.1"/>
    <property type="molecule type" value="Genomic_DNA"/>
</dbReference>
<dbReference type="InterPro" id="IPR013114">
    <property type="entry name" value="FabA_FabZ"/>
</dbReference>
<keyword evidence="6" id="KW-0443">Lipid metabolism</keyword>
<organism evidence="9">
    <name type="scientific">marine metagenome</name>
    <dbReference type="NCBI Taxonomy" id="408172"/>
    <lineage>
        <taxon>unclassified sequences</taxon>
        <taxon>metagenomes</taxon>
        <taxon>ecological metagenomes</taxon>
    </lineage>
</organism>
<dbReference type="PANTHER" id="PTHR30272:SF1">
    <property type="entry name" value="3-HYDROXYACYL-[ACYL-CARRIER-PROTEIN] DEHYDRATASE"/>
    <property type="match status" value="1"/>
</dbReference>
<dbReference type="GO" id="GO:0005737">
    <property type="term" value="C:cytoplasm"/>
    <property type="evidence" value="ECO:0007669"/>
    <property type="project" value="UniProtKB-SubCell"/>
</dbReference>
<dbReference type="NCBIfam" id="TIGR01750">
    <property type="entry name" value="fabZ"/>
    <property type="match status" value="1"/>
</dbReference>